<dbReference type="EMBL" id="UZAH01026023">
    <property type="protein sequence ID" value="VDO74400.1"/>
    <property type="molecule type" value="Genomic_DNA"/>
</dbReference>
<evidence type="ECO:0000256" key="5">
    <source>
        <dbReference type="SAM" id="Phobius"/>
    </source>
</evidence>
<evidence type="ECO:0000313" key="6">
    <source>
        <dbReference type="EMBL" id="VDO74400.1"/>
    </source>
</evidence>
<protein>
    <submittedName>
        <fullName evidence="8">Gamma-secretase subunit PEN-2</fullName>
    </submittedName>
</protein>
<evidence type="ECO:0000313" key="7">
    <source>
        <dbReference type="Proteomes" id="UP000050761"/>
    </source>
</evidence>
<reference evidence="6 7" key="1">
    <citation type="submission" date="2018-11" db="EMBL/GenBank/DDBJ databases">
        <authorList>
            <consortium name="Pathogen Informatics"/>
        </authorList>
    </citation>
    <scope>NUCLEOTIDE SEQUENCE [LARGE SCALE GENOMIC DNA]</scope>
</reference>
<name>A0A183FL79_HELPZ</name>
<reference evidence="8" key="2">
    <citation type="submission" date="2019-09" db="UniProtKB">
        <authorList>
            <consortium name="WormBaseParasite"/>
        </authorList>
    </citation>
    <scope>IDENTIFICATION</scope>
</reference>
<dbReference type="PANTHER" id="PTHR21676">
    <property type="entry name" value="PROTEIN STUM"/>
    <property type="match status" value="1"/>
</dbReference>
<accession>A0A3P7XJ99</accession>
<dbReference type="GO" id="GO:0042330">
    <property type="term" value="P:taxis"/>
    <property type="evidence" value="ECO:0007669"/>
    <property type="project" value="TreeGrafter"/>
</dbReference>
<dbReference type="GO" id="GO:0016020">
    <property type="term" value="C:membrane"/>
    <property type="evidence" value="ECO:0007669"/>
    <property type="project" value="UniProtKB-SubCell"/>
</dbReference>
<dbReference type="GO" id="GO:0019230">
    <property type="term" value="P:proprioception"/>
    <property type="evidence" value="ECO:0007669"/>
    <property type="project" value="TreeGrafter"/>
</dbReference>
<organism evidence="7 8">
    <name type="scientific">Heligmosomoides polygyrus</name>
    <name type="common">Parasitic roundworm</name>
    <dbReference type="NCBI Taxonomy" id="6339"/>
    <lineage>
        <taxon>Eukaryota</taxon>
        <taxon>Metazoa</taxon>
        <taxon>Ecdysozoa</taxon>
        <taxon>Nematoda</taxon>
        <taxon>Chromadorea</taxon>
        <taxon>Rhabditida</taxon>
        <taxon>Rhabditina</taxon>
        <taxon>Rhabditomorpha</taxon>
        <taxon>Strongyloidea</taxon>
        <taxon>Heligmosomidae</taxon>
        <taxon>Heligmosomoides</taxon>
    </lineage>
</organism>
<dbReference type="AlphaFoldDB" id="A0A183FL79"/>
<evidence type="ECO:0000256" key="3">
    <source>
        <dbReference type="ARBA" id="ARBA00022989"/>
    </source>
</evidence>
<sequence length="123" mass="14034">MDFEEEPQAKTDNEQISIAVVPQQGRFRRAIPCMPIALAGLCCFFNVFIPGLVGGKPVNHTATIKRQSQRRRRCFQLITCPIVVGFVWSVIWGVLFIQIARKWFISSIDNRYSSVDSCPCARW</sequence>
<keyword evidence="7" id="KW-1185">Reference proteome</keyword>
<dbReference type="GO" id="GO:0050954">
    <property type="term" value="P:sensory perception of mechanical stimulus"/>
    <property type="evidence" value="ECO:0007669"/>
    <property type="project" value="TreeGrafter"/>
</dbReference>
<comment type="subcellular location">
    <subcellularLocation>
        <location evidence="1">Membrane</location>
        <topology evidence="1">Multi-pass membrane protein</topology>
    </subcellularLocation>
</comment>
<proteinExistence type="predicted"/>
<accession>A0A183FL79</accession>
<feature type="transmembrane region" description="Helical" evidence="5">
    <location>
        <begin position="74"/>
        <end position="100"/>
    </location>
</feature>
<keyword evidence="3 5" id="KW-1133">Transmembrane helix</keyword>
<dbReference type="InterPro" id="IPR026673">
    <property type="entry name" value="SPEC3/Stum"/>
</dbReference>
<evidence type="ECO:0000313" key="8">
    <source>
        <dbReference type="WBParaSite" id="HPBE_0000798101-mRNA-1"/>
    </source>
</evidence>
<keyword evidence="2 5" id="KW-0812">Transmembrane</keyword>
<dbReference type="WBParaSite" id="HPBE_0000798101-mRNA-1">
    <property type="protein sequence ID" value="HPBE_0000798101-mRNA-1"/>
    <property type="gene ID" value="HPBE_0000798101"/>
</dbReference>
<dbReference type="OrthoDB" id="361532at2759"/>
<evidence type="ECO:0000256" key="2">
    <source>
        <dbReference type="ARBA" id="ARBA00022692"/>
    </source>
</evidence>
<gene>
    <name evidence="6" type="ORF">HPBE_LOCUS7982</name>
</gene>
<dbReference type="Proteomes" id="UP000050761">
    <property type="component" value="Unassembled WGS sequence"/>
</dbReference>
<feature type="transmembrane region" description="Helical" evidence="5">
    <location>
        <begin position="34"/>
        <end position="53"/>
    </location>
</feature>
<keyword evidence="4 5" id="KW-0472">Membrane</keyword>
<dbReference type="PANTHER" id="PTHR21676:SF6">
    <property type="entry name" value="PROTEIN STUM"/>
    <property type="match status" value="1"/>
</dbReference>
<dbReference type="GO" id="GO:0071683">
    <property type="term" value="C:sensory dendrite"/>
    <property type="evidence" value="ECO:0007669"/>
    <property type="project" value="TreeGrafter"/>
</dbReference>
<evidence type="ECO:0000256" key="1">
    <source>
        <dbReference type="ARBA" id="ARBA00004141"/>
    </source>
</evidence>
<evidence type="ECO:0000256" key="4">
    <source>
        <dbReference type="ARBA" id="ARBA00023136"/>
    </source>
</evidence>